<organism evidence="2 3">
    <name type="scientific">Ooceraea biroi</name>
    <name type="common">Clonal raider ant</name>
    <name type="synonym">Cerapachys biroi</name>
    <dbReference type="NCBI Taxonomy" id="2015173"/>
    <lineage>
        <taxon>Eukaryota</taxon>
        <taxon>Metazoa</taxon>
        <taxon>Ecdysozoa</taxon>
        <taxon>Arthropoda</taxon>
        <taxon>Hexapoda</taxon>
        <taxon>Insecta</taxon>
        <taxon>Pterygota</taxon>
        <taxon>Neoptera</taxon>
        <taxon>Endopterygota</taxon>
        <taxon>Hymenoptera</taxon>
        <taxon>Apocrita</taxon>
        <taxon>Aculeata</taxon>
        <taxon>Formicoidea</taxon>
        <taxon>Formicidae</taxon>
        <taxon>Dorylinae</taxon>
        <taxon>Ooceraea</taxon>
    </lineage>
</organism>
<name>A0A026WVN7_OOCBI</name>
<protein>
    <recommendedName>
        <fullName evidence="1">Integrase catalytic domain-containing protein</fullName>
    </recommendedName>
</protein>
<reference evidence="2 3" key="1">
    <citation type="journal article" date="2014" name="Curr. Biol.">
        <title>The genome of the clonal raider ant Cerapachys biroi.</title>
        <authorList>
            <person name="Oxley P.R."/>
            <person name="Ji L."/>
            <person name="Fetter-Pruneda I."/>
            <person name="McKenzie S.K."/>
            <person name="Li C."/>
            <person name="Hu H."/>
            <person name="Zhang G."/>
            <person name="Kronauer D.J."/>
        </authorList>
    </citation>
    <scope>NUCLEOTIDE SEQUENCE [LARGE SCALE GENOMIC DNA]</scope>
</reference>
<dbReference type="GO" id="GO:0003676">
    <property type="term" value="F:nucleic acid binding"/>
    <property type="evidence" value="ECO:0007669"/>
    <property type="project" value="InterPro"/>
</dbReference>
<dbReference type="EMBL" id="KK107093">
    <property type="protein sequence ID" value="EZA59726.1"/>
    <property type="molecule type" value="Genomic_DNA"/>
</dbReference>
<dbReference type="InterPro" id="IPR041588">
    <property type="entry name" value="Integrase_H2C2"/>
</dbReference>
<dbReference type="Proteomes" id="UP000053097">
    <property type="component" value="Unassembled WGS sequence"/>
</dbReference>
<dbReference type="STRING" id="2015173.A0A026WVN7"/>
<dbReference type="InterPro" id="IPR040676">
    <property type="entry name" value="DUF5641"/>
</dbReference>
<gene>
    <name evidence="2" type="ORF">X777_16375</name>
</gene>
<dbReference type="Gene3D" id="3.30.420.10">
    <property type="entry name" value="Ribonuclease H-like superfamily/Ribonuclease H"/>
    <property type="match status" value="1"/>
</dbReference>
<keyword evidence="3" id="KW-1185">Reference proteome</keyword>
<dbReference type="InterPro" id="IPR012337">
    <property type="entry name" value="RNaseH-like_sf"/>
</dbReference>
<dbReference type="OrthoDB" id="7538321at2759"/>
<dbReference type="SUPFAM" id="SSF53098">
    <property type="entry name" value="Ribonuclease H-like"/>
    <property type="match status" value="1"/>
</dbReference>
<dbReference type="AlphaFoldDB" id="A0A026WVN7"/>
<dbReference type="OMA" id="SKLIRIM"/>
<sequence>VMPHLTSYAPKHVIDLGSFSYLSGLRWADPNPGSAESIDLILGSDLYGCVLLEGIRKGDIGDPIAQNSVFGWVLSGPVNQSTTPNASPHSVAAASNSAGGRLSRAPIPFVSRHPILLAVKVVILLNLIIDHAHKRGLHAGLQLTISILRQEFWILRARSVARSIVFKCVTCTRERTAIPSQLMSDLPSVRVSPPTRCFQHCGVDYAGPILVRSSPGRGHASRKAYVALFICLATRAVHLELVSDYSSLTFLHAFSRFCSHRGFPSSVYSDNGTTFVGADRELTAAYRTAIRNTDFQNSIAKDNVAWHFLPPSAPHFGGIWKAGVKSVKHHLRRVVGNNTLTFEELTTLLYNIEACLNSHPIAPLSESFDDYECLTPGHFIIGSALTIHQEPSLLAINENRFSRWQRVRHLTERFWKLWATDYVNTLQQRQKWRKEQPSIKPGQLVLVRNALLPPCKWELGRVTQCHPGADGCVRVVSVKTANLELKRPIVKLCVLPVECES</sequence>
<dbReference type="PROSITE" id="PS50994">
    <property type="entry name" value="INTEGRASE"/>
    <property type="match status" value="1"/>
</dbReference>
<dbReference type="InterPro" id="IPR036397">
    <property type="entry name" value="RNaseH_sf"/>
</dbReference>
<dbReference type="Pfam" id="PF17921">
    <property type="entry name" value="Integrase_H2C2"/>
    <property type="match status" value="1"/>
</dbReference>
<evidence type="ECO:0000313" key="3">
    <source>
        <dbReference type="Proteomes" id="UP000053097"/>
    </source>
</evidence>
<dbReference type="GO" id="GO:0015074">
    <property type="term" value="P:DNA integration"/>
    <property type="evidence" value="ECO:0007669"/>
    <property type="project" value="InterPro"/>
</dbReference>
<dbReference type="Pfam" id="PF18701">
    <property type="entry name" value="DUF5641"/>
    <property type="match status" value="1"/>
</dbReference>
<dbReference type="PANTHER" id="PTHR47331:SF1">
    <property type="entry name" value="GAG-LIKE PROTEIN"/>
    <property type="match status" value="1"/>
</dbReference>
<proteinExistence type="predicted"/>
<feature type="domain" description="Integrase catalytic" evidence="1">
    <location>
        <begin position="190"/>
        <end position="384"/>
    </location>
</feature>
<evidence type="ECO:0000313" key="2">
    <source>
        <dbReference type="EMBL" id="EZA59726.1"/>
    </source>
</evidence>
<dbReference type="InterPro" id="IPR001584">
    <property type="entry name" value="Integrase_cat-core"/>
</dbReference>
<feature type="non-terminal residue" evidence="2">
    <location>
        <position position="1"/>
    </location>
</feature>
<dbReference type="PANTHER" id="PTHR47331">
    <property type="entry name" value="PHD-TYPE DOMAIN-CONTAINING PROTEIN"/>
    <property type="match status" value="1"/>
</dbReference>
<evidence type="ECO:0000259" key="1">
    <source>
        <dbReference type="PROSITE" id="PS50994"/>
    </source>
</evidence>
<accession>A0A026WVN7</accession>